<evidence type="ECO:0000256" key="6">
    <source>
        <dbReference type="ARBA" id="ARBA00023277"/>
    </source>
</evidence>
<sequence length="512" mass="52673">MLTSAVLFLLGALVATSSAFSAASSSNVALYWGQNSYGNQQRLSYYCAMDSVDIVILSFVTGFPNLSLNFANQCSDSFSDGLLHCSQIAEDIKTCQDQGKLVLLSLGGASGAYGFSSDSEAETFATTLWNKFGGGTDSERPFDDAVVDGFDFDLENNQSTGTVALGKKLREIFSTDPSRKYYLSAAPQCPYPDASTGAMLAGVDMDFAFIQFYNNYCQLGSNFNWDTWQSFAEQTSPNKNIKMYVGLPGATSSASTGYADLATVEKYVTSSIKSSANFGGFMLWDASSGESNVDSTGKSFAAQLKEYAASGAGAASAVSSAVSSAASSAVSSTVSSSAPAVSSATSSAPAVSSAVVSSAVASSAVASSAVVSSAFSSAVASSASAVVSPVSSSVFSSAPVLVSSPITSSYVPLTSSVFSPVPSADPSVPTFSPNTLETTTAVYSSPALTQSPEVSSAQESLASLTPITITEVSDASTVTIRGSVITHRVTKTRTVSTRYVTVTIYSAPPVGW</sequence>
<protein>
    <recommendedName>
        <fullName evidence="2">chitinase</fullName>
        <ecNumber evidence="2">3.2.1.14</ecNumber>
    </recommendedName>
</protein>
<evidence type="ECO:0000256" key="1">
    <source>
        <dbReference type="ARBA" id="ARBA00000822"/>
    </source>
</evidence>
<dbReference type="GO" id="GO:0000272">
    <property type="term" value="P:polysaccharide catabolic process"/>
    <property type="evidence" value="ECO:0007669"/>
    <property type="project" value="UniProtKB-KW"/>
</dbReference>
<feature type="chain" id="PRO_5041663089" description="chitinase" evidence="11">
    <location>
        <begin position="20"/>
        <end position="512"/>
    </location>
</feature>
<evidence type="ECO:0000256" key="9">
    <source>
        <dbReference type="RuleBase" id="RU000489"/>
    </source>
</evidence>
<name>A0AA91Q1G5_CLALS</name>
<evidence type="ECO:0000256" key="7">
    <source>
        <dbReference type="ARBA" id="ARBA00023295"/>
    </source>
</evidence>
<keyword evidence="4 9" id="KW-0378">Hydrolase</keyword>
<dbReference type="InterPro" id="IPR050542">
    <property type="entry name" value="Glycosyl_Hydrlase18_Chitinase"/>
</dbReference>
<gene>
    <name evidence="13" type="ORF">A9F13_05g01672</name>
</gene>
<evidence type="ECO:0000256" key="8">
    <source>
        <dbReference type="ARBA" id="ARBA00023326"/>
    </source>
</evidence>
<keyword evidence="8" id="KW-0624">Polysaccharide degradation</keyword>
<dbReference type="PROSITE" id="PS01095">
    <property type="entry name" value="GH18_1"/>
    <property type="match status" value="1"/>
</dbReference>
<evidence type="ECO:0000256" key="4">
    <source>
        <dbReference type="ARBA" id="ARBA00022801"/>
    </source>
</evidence>
<evidence type="ECO:0000256" key="2">
    <source>
        <dbReference type="ARBA" id="ARBA00012729"/>
    </source>
</evidence>
<comment type="catalytic activity">
    <reaction evidence="1">
        <text>Random endo-hydrolysis of N-acetyl-beta-D-glucosaminide (1-&gt;4)-beta-linkages in chitin and chitodextrins.</text>
        <dbReference type="EC" id="3.2.1.14"/>
    </reaction>
</comment>
<evidence type="ECO:0000313" key="13">
    <source>
        <dbReference type="EMBL" id="OVF09367.1"/>
    </source>
</evidence>
<comment type="similarity">
    <text evidence="10">Belongs to the glycosyl hydrolase 18 family.</text>
</comment>
<dbReference type="InterPro" id="IPR001579">
    <property type="entry name" value="Glyco_hydro_18_chit_AS"/>
</dbReference>
<dbReference type="Gene3D" id="3.20.20.80">
    <property type="entry name" value="Glycosidases"/>
    <property type="match status" value="1"/>
</dbReference>
<evidence type="ECO:0000256" key="5">
    <source>
        <dbReference type="ARBA" id="ARBA00023024"/>
    </source>
</evidence>
<dbReference type="GO" id="GO:0008061">
    <property type="term" value="F:chitin binding"/>
    <property type="evidence" value="ECO:0007669"/>
    <property type="project" value="UniProtKB-KW"/>
</dbReference>
<feature type="domain" description="GH18" evidence="12">
    <location>
        <begin position="26"/>
        <end position="311"/>
    </location>
</feature>
<dbReference type="EMBL" id="LYUB02000005">
    <property type="protein sequence ID" value="OVF09367.1"/>
    <property type="molecule type" value="Genomic_DNA"/>
</dbReference>
<dbReference type="SUPFAM" id="SSF51445">
    <property type="entry name" value="(Trans)glycosidases"/>
    <property type="match status" value="1"/>
</dbReference>
<dbReference type="CDD" id="cd02877">
    <property type="entry name" value="GH18_hevamine_XipI_class_III"/>
    <property type="match status" value="1"/>
</dbReference>
<dbReference type="Pfam" id="PF00704">
    <property type="entry name" value="Glyco_hydro_18"/>
    <property type="match status" value="1"/>
</dbReference>
<evidence type="ECO:0000259" key="12">
    <source>
        <dbReference type="PROSITE" id="PS51910"/>
    </source>
</evidence>
<dbReference type="Proteomes" id="UP000195602">
    <property type="component" value="Unassembled WGS sequence"/>
</dbReference>
<dbReference type="PANTHER" id="PTHR45708:SF49">
    <property type="entry name" value="ENDOCHITINASE"/>
    <property type="match status" value="1"/>
</dbReference>
<dbReference type="InterPro" id="IPR001223">
    <property type="entry name" value="Glyco_hydro18_cat"/>
</dbReference>
<dbReference type="GO" id="GO:0006032">
    <property type="term" value="P:chitin catabolic process"/>
    <property type="evidence" value="ECO:0007669"/>
    <property type="project" value="UniProtKB-KW"/>
</dbReference>
<dbReference type="GO" id="GO:0005576">
    <property type="term" value="C:extracellular region"/>
    <property type="evidence" value="ECO:0007669"/>
    <property type="project" value="TreeGrafter"/>
</dbReference>
<accession>A0AA91Q1G5</accession>
<dbReference type="KEGG" id="clus:A9F13_05g01672"/>
<dbReference type="PROSITE" id="PS51910">
    <property type="entry name" value="GH18_2"/>
    <property type="match status" value="1"/>
</dbReference>
<keyword evidence="5" id="KW-0146">Chitin degradation</keyword>
<keyword evidence="6" id="KW-0119">Carbohydrate metabolism</keyword>
<evidence type="ECO:0000256" key="3">
    <source>
        <dbReference type="ARBA" id="ARBA00022669"/>
    </source>
</evidence>
<keyword evidence="7 9" id="KW-0326">Glycosidase</keyword>
<evidence type="ECO:0000256" key="10">
    <source>
        <dbReference type="RuleBase" id="RU004453"/>
    </source>
</evidence>
<reference evidence="13 14" key="1">
    <citation type="submission" date="2017-04" db="EMBL/GenBank/DDBJ databases">
        <title>Draft genome of the yeast Clavispora lusitaniae type strain CBS 6936.</title>
        <authorList>
            <person name="Durrens P."/>
            <person name="Klopp C."/>
            <person name="Biteau N."/>
            <person name="Fitton-Ouhabi V."/>
            <person name="Dementhon K."/>
            <person name="Accoceberry I."/>
            <person name="Sherman D.J."/>
            <person name="Noel T."/>
        </authorList>
    </citation>
    <scope>NUCLEOTIDE SEQUENCE [LARGE SCALE GENOMIC DNA]</scope>
    <source>
        <strain evidence="13 14">CBS 6936</strain>
    </source>
</reference>
<keyword evidence="3" id="KW-0147">Chitin-binding</keyword>
<dbReference type="AlphaFoldDB" id="A0AA91Q1G5"/>
<evidence type="ECO:0000256" key="11">
    <source>
        <dbReference type="SAM" id="SignalP"/>
    </source>
</evidence>
<dbReference type="PANTHER" id="PTHR45708">
    <property type="entry name" value="ENDOCHITINASE"/>
    <property type="match status" value="1"/>
</dbReference>
<comment type="caution">
    <text evidence="13">The sequence shown here is derived from an EMBL/GenBank/DDBJ whole genome shotgun (WGS) entry which is preliminary data.</text>
</comment>
<dbReference type="InterPro" id="IPR017853">
    <property type="entry name" value="GH"/>
</dbReference>
<feature type="signal peptide" evidence="11">
    <location>
        <begin position="1"/>
        <end position="19"/>
    </location>
</feature>
<keyword evidence="11" id="KW-0732">Signal</keyword>
<dbReference type="GO" id="GO:0008843">
    <property type="term" value="F:endochitinase activity"/>
    <property type="evidence" value="ECO:0007669"/>
    <property type="project" value="UniProtKB-EC"/>
</dbReference>
<proteinExistence type="inferred from homology"/>
<dbReference type="EC" id="3.2.1.14" evidence="2"/>
<dbReference type="InterPro" id="IPR045321">
    <property type="entry name" value="Cts1-like"/>
</dbReference>
<evidence type="ECO:0000313" key="14">
    <source>
        <dbReference type="Proteomes" id="UP000195602"/>
    </source>
</evidence>
<organism evidence="13 14">
    <name type="scientific">Clavispora lusitaniae</name>
    <name type="common">Candida lusitaniae</name>
    <dbReference type="NCBI Taxonomy" id="36911"/>
    <lineage>
        <taxon>Eukaryota</taxon>
        <taxon>Fungi</taxon>
        <taxon>Dikarya</taxon>
        <taxon>Ascomycota</taxon>
        <taxon>Saccharomycotina</taxon>
        <taxon>Pichiomycetes</taxon>
        <taxon>Metschnikowiaceae</taxon>
        <taxon>Clavispora</taxon>
    </lineage>
</organism>